<dbReference type="Proteomes" id="UP000289166">
    <property type="component" value="Unassembled WGS sequence"/>
</dbReference>
<accession>A0A4Q0I262</accession>
<protein>
    <submittedName>
        <fullName evidence="1">Uncharacterized protein</fullName>
    </submittedName>
</protein>
<evidence type="ECO:0000313" key="1">
    <source>
        <dbReference type="EMBL" id="RXE58266.1"/>
    </source>
</evidence>
<dbReference type="GO" id="GO:0016746">
    <property type="term" value="F:acyltransferase activity"/>
    <property type="evidence" value="ECO:0007669"/>
    <property type="project" value="InterPro"/>
</dbReference>
<organism evidence="1 2">
    <name type="scientific">Acetivibrio mesophilus</name>
    <dbReference type="NCBI Taxonomy" id="2487273"/>
    <lineage>
        <taxon>Bacteria</taxon>
        <taxon>Bacillati</taxon>
        <taxon>Bacillota</taxon>
        <taxon>Clostridia</taxon>
        <taxon>Eubacteriales</taxon>
        <taxon>Oscillospiraceae</taxon>
        <taxon>Acetivibrio</taxon>
    </lineage>
</organism>
<dbReference type="InterPro" id="IPR016039">
    <property type="entry name" value="Thiolase-like"/>
</dbReference>
<reference evidence="2" key="1">
    <citation type="submission" date="2018-11" db="EMBL/GenBank/DDBJ databases">
        <title>Genome sequencing of a novel mesophilic and cellulolytic organism within the genus Hungateiclostridium.</title>
        <authorList>
            <person name="Rettenmaier R."/>
            <person name="Liebl W."/>
            <person name="Zverlov V."/>
        </authorList>
    </citation>
    <scope>NUCLEOTIDE SEQUENCE [LARGE SCALE GENOMIC DNA]</scope>
    <source>
        <strain evidence="2">N2K1</strain>
    </source>
</reference>
<name>A0A4Q0I262_9FIRM</name>
<dbReference type="SUPFAM" id="SSF53901">
    <property type="entry name" value="Thiolase-like"/>
    <property type="match status" value="1"/>
</dbReference>
<keyword evidence="2" id="KW-1185">Reference proteome</keyword>
<dbReference type="RefSeq" id="WP_069194976.1">
    <property type="nucleotide sequence ID" value="NZ_RLII01000021.1"/>
</dbReference>
<dbReference type="AlphaFoldDB" id="A0A4Q0I262"/>
<evidence type="ECO:0000313" key="2">
    <source>
        <dbReference type="Proteomes" id="UP000289166"/>
    </source>
</evidence>
<dbReference type="OrthoDB" id="1892135at2"/>
<dbReference type="Gene3D" id="3.40.47.10">
    <property type="match status" value="1"/>
</dbReference>
<sequence>MLNTSIKYMDYFIPQTSITVEEVIAKSEEKHIIPGDNIEEFCKQFKRESRIDEVSSFAQEDDLIKIITEMVERLFCDTGIDPSEVSYLVGGNRVLMDGDISIIHYIHEKFKLKNAVILPIFQPCVSTLFAMGLSRKLLNPIDREYMLILSINKEIDIKDRFIGLTVMGDGISLVLVENRPGLINIKDWCALNNGISSFSKRENLGNAISLLQIRSNIIKNGACFILKSVEQFGISIDDVDIIIPPNTYYDVWDKVYSNLLEIDSSKFYLDNFGYGGHVNDVDFVRNIKDYMDKCLYREKDENMLVYGKDIIASNDMNYQTVFLEIKKN</sequence>
<proteinExistence type="predicted"/>
<dbReference type="EMBL" id="RLII01000021">
    <property type="protein sequence ID" value="RXE58266.1"/>
    <property type="molecule type" value="Genomic_DNA"/>
</dbReference>
<gene>
    <name evidence="1" type="ORF">EFD62_13265</name>
</gene>
<comment type="caution">
    <text evidence="1">The sequence shown here is derived from an EMBL/GenBank/DDBJ whole genome shotgun (WGS) entry which is preliminary data.</text>
</comment>